<accession>A0A0E1EH84</accession>
<keyword evidence="5 8" id="KW-0812">Transmembrane</keyword>
<dbReference type="EMBL" id="MAWT01000043">
    <property type="protein sequence ID" value="OCM70762.1"/>
    <property type="molecule type" value="Genomic_DNA"/>
</dbReference>
<dbReference type="PANTHER" id="PTHR30472">
    <property type="entry name" value="FERRIC ENTEROBACTIN TRANSPORT SYSTEM PERMEASE PROTEIN"/>
    <property type="match status" value="1"/>
</dbReference>
<feature type="transmembrane region" description="Helical" evidence="8">
    <location>
        <begin position="106"/>
        <end position="131"/>
    </location>
</feature>
<feature type="transmembrane region" description="Helical" evidence="8">
    <location>
        <begin position="268"/>
        <end position="289"/>
    </location>
</feature>
<evidence type="ECO:0000256" key="3">
    <source>
        <dbReference type="ARBA" id="ARBA00022448"/>
    </source>
</evidence>
<dbReference type="Proteomes" id="UP000093122">
    <property type="component" value="Unassembled WGS sequence"/>
</dbReference>
<reference evidence="14 19" key="5">
    <citation type="submission" date="2018-12" db="EMBL/GenBank/DDBJ databases">
        <authorList>
            <consortium name="Pathogen Informatics"/>
        </authorList>
    </citation>
    <scope>NUCLEOTIDE SEQUENCE [LARGE SCALE GENOMIC DNA]</scope>
    <source>
        <strain evidence="14 19">NCTC8184</strain>
    </source>
</reference>
<reference evidence="13 17" key="4">
    <citation type="submission" date="2018-06" db="EMBL/GenBank/DDBJ databases">
        <authorList>
            <consortium name="Pathogen Informatics"/>
            <person name="Doyle S."/>
        </authorList>
    </citation>
    <scope>NUCLEOTIDE SEQUENCE [LARGE SCALE GENOMIC DNA]</scope>
    <source>
        <strain evidence="13 17">NCTC8185</strain>
    </source>
</reference>
<dbReference type="GO" id="GO:0005886">
    <property type="term" value="C:plasma membrane"/>
    <property type="evidence" value="ECO:0007669"/>
    <property type="project" value="UniProtKB-SubCell"/>
</dbReference>
<dbReference type="Proteomes" id="UP000268870">
    <property type="component" value="Chromosome"/>
</dbReference>
<evidence type="ECO:0000313" key="17">
    <source>
        <dbReference type="Proteomes" id="UP000254076"/>
    </source>
</evidence>
<reference evidence="11 16" key="2">
    <citation type="journal article" date="2016" name="Sci. Rep.">
        <title>Serotype IV Streptococcus agalactiae ST-452 has arisen from large genomic recombination events between CC23 and the hypervirulent CC17 lineages.</title>
        <authorList>
            <person name="Campisi E."/>
            <person name="Rinaudo C.D."/>
            <person name="Donati C."/>
            <person name="Barucco M."/>
            <person name="Torricelli G."/>
            <person name="Edwards M.S."/>
            <person name="Baker C.J."/>
            <person name="Margarit I."/>
            <person name="Rosini R."/>
        </authorList>
    </citation>
    <scope>NUCLEOTIDE SEQUENCE [LARGE SCALE GENOMIC DNA]</scope>
    <source>
        <strain evidence="11 16">CZ-PW-140</strain>
    </source>
</reference>
<evidence type="ECO:0000313" key="9">
    <source>
        <dbReference type="EMBL" id="KLJ30591.1"/>
    </source>
</evidence>
<name>A0A0E1EH84_STRAG</name>
<evidence type="ECO:0000313" key="15">
    <source>
        <dbReference type="Proteomes" id="UP000035174"/>
    </source>
</evidence>
<dbReference type="Proteomes" id="UP001230629">
    <property type="component" value="Unassembled WGS sequence"/>
</dbReference>
<comment type="similarity">
    <text evidence="2">Belongs to the binding-protein-dependent transport system permease family. FecCD subfamily.</text>
</comment>
<evidence type="ECO:0000256" key="6">
    <source>
        <dbReference type="ARBA" id="ARBA00022989"/>
    </source>
</evidence>
<protein>
    <submittedName>
        <fullName evidence="12">Iron ABC transporter permease</fullName>
    </submittedName>
    <submittedName>
        <fullName evidence="10">Iron chelate uptake ABC transporter family permease subunit</fullName>
    </submittedName>
    <submittedName>
        <fullName evidence="13">Iron(III) dicitrate transport system permease protein FecD (TC 3.A.1.14.1)</fullName>
    </submittedName>
</protein>
<dbReference type="EMBL" id="LR134265">
    <property type="protein sequence ID" value="VED65605.1"/>
    <property type="molecule type" value="Genomic_DNA"/>
</dbReference>
<evidence type="ECO:0000313" key="18">
    <source>
        <dbReference type="Proteomes" id="UP000256718"/>
    </source>
</evidence>
<dbReference type="InterPro" id="IPR000522">
    <property type="entry name" value="ABC_transptr_permease_BtuC"/>
</dbReference>
<dbReference type="GO" id="GO:0022857">
    <property type="term" value="F:transmembrane transporter activity"/>
    <property type="evidence" value="ECO:0007669"/>
    <property type="project" value="InterPro"/>
</dbReference>
<dbReference type="EMBL" id="UHEQ01000004">
    <property type="protein sequence ID" value="SUN15021.1"/>
    <property type="molecule type" value="Genomic_DNA"/>
</dbReference>
<gene>
    <name evidence="13" type="primary">feuB_2</name>
    <name evidence="11" type="ORF">AX245_04280</name>
    <name evidence="12" type="ORF">C4618_08820</name>
    <name evidence="14" type="ORF">NCTC8184_01661</name>
    <name evidence="13" type="ORF">NCTC8185_02344</name>
    <name evidence="10" type="ORF">QP229_02825</name>
    <name evidence="9" type="ORF">WA45_01790</name>
</gene>
<keyword evidence="6 8" id="KW-1133">Transmembrane helix</keyword>
<evidence type="ECO:0000313" key="19">
    <source>
        <dbReference type="Proteomes" id="UP000268870"/>
    </source>
</evidence>
<dbReference type="KEGG" id="sage:EN72_05640"/>
<evidence type="ECO:0000313" key="12">
    <source>
        <dbReference type="EMBL" id="RDY79809.1"/>
    </source>
</evidence>
<sequence>MKKLLTTPVMGCTLVILSLTSLFVGVKSIPLEQITHLDQSQVDIFLTSRLPRTISILISGASLSVCGLLMQQLTQNKFVSPTTSGTMDWAKLGVVVTLIFFKNTSIFIQLCIASGFAILGSLLFVTILKMITFKDNIFIPLIGLMLGQIVAAATVFLGTHFQVLQSVNSWLQGNFSIMTSHRYEILYLALPCLFLVYFFAHQFTIVGLGESFAKNLGVAYEKMIYFGLVLVSIMTSLVIIIVGALPFLGLIVPNLISITKGDHMSSTILETSLLGACIVMICDLFGRLVIFPYEVSIGVTLGVLGSAFFLISIIRNEGKS</sequence>
<keyword evidence="7 8" id="KW-0472">Membrane</keyword>
<dbReference type="Proteomes" id="UP000256718">
    <property type="component" value="Unassembled WGS sequence"/>
</dbReference>
<keyword evidence="4" id="KW-1003">Cell membrane</keyword>
<dbReference type="InterPro" id="IPR037294">
    <property type="entry name" value="ABC_BtuC-like"/>
</dbReference>
<feature type="transmembrane region" description="Helical" evidence="8">
    <location>
        <begin position="295"/>
        <end position="314"/>
    </location>
</feature>
<evidence type="ECO:0000313" key="11">
    <source>
        <dbReference type="EMBL" id="OCM70762.1"/>
    </source>
</evidence>
<reference evidence="12 18" key="3">
    <citation type="journal article" date="2018" name="Emerg. Microbes Infect.">
        <title>Phenotypic and molecular analysis of nontypeable Group B streptococci: identification of cps2a and hybrid cps2a/cps5 Group B streptococcal capsule gene clusters.</title>
        <authorList>
            <person name="Alhhazmi A."/>
            <person name="Tyrrell G.J."/>
        </authorList>
    </citation>
    <scope>NUCLEOTIDE SEQUENCE [LARGE SCALE GENOMIC DNA]</scope>
    <source>
        <strain evidence="12 18">PLGBS17</strain>
    </source>
</reference>
<feature type="transmembrane region" description="Helical" evidence="8">
    <location>
        <begin position="137"/>
        <end position="164"/>
    </location>
</feature>
<dbReference type="CDD" id="cd06550">
    <property type="entry name" value="TM_ABC_iron-siderophores_like"/>
    <property type="match status" value="1"/>
</dbReference>
<evidence type="ECO:0000256" key="1">
    <source>
        <dbReference type="ARBA" id="ARBA00004651"/>
    </source>
</evidence>
<reference evidence="10" key="6">
    <citation type="submission" date="2023-05" db="EMBL/GenBank/DDBJ databases">
        <title>Cataloging the Phylogenetic Diversity of Human Bladder Bacteria.</title>
        <authorList>
            <person name="Du J."/>
        </authorList>
    </citation>
    <scope>NUCLEOTIDE SEQUENCE</scope>
    <source>
        <strain evidence="10">UMB8703</strain>
    </source>
</reference>
<feature type="transmembrane region" description="Helical" evidence="8">
    <location>
        <begin position="223"/>
        <end position="256"/>
    </location>
</feature>
<dbReference type="EMBL" id="QHGZ01000184">
    <property type="protein sequence ID" value="RDY79809.1"/>
    <property type="molecule type" value="Genomic_DNA"/>
</dbReference>
<keyword evidence="3" id="KW-0813">Transport</keyword>
<dbReference type="SUPFAM" id="SSF81345">
    <property type="entry name" value="ABC transporter involved in vitamin B12 uptake, BtuC"/>
    <property type="match status" value="1"/>
</dbReference>
<dbReference type="GO" id="GO:0033214">
    <property type="term" value="P:siderophore-iron import into cell"/>
    <property type="evidence" value="ECO:0007669"/>
    <property type="project" value="TreeGrafter"/>
</dbReference>
<dbReference type="Proteomes" id="UP000254076">
    <property type="component" value="Unassembled WGS sequence"/>
</dbReference>
<dbReference type="PANTHER" id="PTHR30472:SF27">
    <property type="entry name" value="PETROBACTIN IMPORT SYSTEM PERMEASE PROTEIN YCLN"/>
    <property type="match status" value="1"/>
</dbReference>
<evidence type="ECO:0000313" key="14">
    <source>
        <dbReference type="EMBL" id="VED65605.1"/>
    </source>
</evidence>
<dbReference type="AlphaFoldDB" id="A0A0E1EH84"/>
<dbReference type="EMBL" id="JASOIH010000001">
    <property type="protein sequence ID" value="MDK6898926.1"/>
    <property type="molecule type" value="Genomic_DNA"/>
</dbReference>
<dbReference type="OMA" id="WFAGSFT"/>
<feature type="transmembrane region" description="Helical" evidence="8">
    <location>
        <begin position="185"/>
        <end position="203"/>
    </location>
</feature>
<dbReference type="Proteomes" id="UP000035174">
    <property type="component" value="Unassembled WGS sequence"/>
</dbReference>
<dbReference type="RefSeq" id="WP_000735588.1">
    <property type="nucleotide sequence ID" value="NZ_AP018935.1"/>
</dbReference>
<evidence type="ECO:0000313" key="10">
    <source>
        <dbReference type="EMBL" id="MDK6898926.1"/>
    </source>
</evidence>
<evidence type="ECO:0000256" key="5">
    <source>
        <dbReference type="ARBA" id="ARBA00022692"/>
    </source>
</evidence>
<evidence type="ECO:0000313" key="13">
    <source>
        <dbReference type="EMBL" id="SUN15021.1"/>
    </source>
</evidence>
<dbReference type="Gene3D" id="1.10.3470.10">
    <property type="entry name" value="ABC transporter involved in vitamin B12 uptake, BtuC"/>
    <property type="match status" value="1"/>
</dbReference>
<dbReference type="Pfam" id="PF01032">
    <property type="entry name" value="FecCD"/>
    <property type="match status" value="1"/>
</dbReference>
<comment type="subcellular location">
    <subcellularLocation>
        <location evidence="1">Cell membrane</location>
        <topology evidence="1">Multi-pass membrane protein</topology>
    </subcellularLocation>
</comment>
<evidence type="ECO:0000313" key="16">
    <source>
        <dbReference type="Proteomes" id="UP000093122"/>
    </source>
</evidence>
<dbReference type="EMBL" id="LCVB01000013">
    <property type="protein sequence ID" value="KLJ30591.1"/>
    <property type="molecule type" value="Genomic_DNA"/>
</dbReference>
<proteinExistence type="inferred from homology"/>
<organism evidence="12 18">
    <name type="scientific">Streptococcus agalactiae</name>
    <dbReference type="NCBI Taxonomy" id="1311"/>
    <lineage>
        <taxon>Bacteria</taxon>
        <taxon>Bacillati</taxon>
        <taxon>Bacillota</taxon>
        <taxon>Bacilli</taxon>
        <taxon>Lactobacillales</taxon>
        <taxon>Streptococcaceae</taxon>
        <taxon>Streptococcus</taxon>
    </lineage>
</organism>
<evidence type="ECO:0000256" key="8">
    <source>
        <dbReference type="SAM" id="Phobius"/>
    </source>
</evidence>
<evidence type="ECO:0000256" key="7">
    <source>
        <dbReference type="ARBA" id="ARBA00023136"/>
    </source>
</evidence>
<evidence type="ECO:0000256" key="4">
    <source>
        <dbReference type="ARBA" id="ARBA00022475"/>
    </source>
</evidence>
<evidence type="ECO:0000256" key="2">
    <source>
        <dbReference type="ARBA" id="ARBA00007935"/>
    </source>
</evidence>
<reference evidence="9 15" key="1">
    <citation type="journal article" date="2015" name="PLoS ONE">
        <title>Genomic analysis reveals the molecular basis for capsule loss in the group B streptococcus population.</title>
        <authorList>
            <consortium name="DEVANI Consortium"/>
            <person name="Rosini R."/>
            <person name="Campisi E."/>
            <person name="De Chiara M."/>
            <person name="Tettelin H."/>
            <person name="Rinaudo D."/>
            <person name="Toniolo C."/>
            <person name="Metruccio M."/>
            <person name="Guidotti S."/>
            <person name="Sorensen U.B."/>
            <person name="Kilian M."/>
            <person name="Ramirez M."/>
            <person name="Janulczyk R."/>
            <person name="Donati C."/>
            <person name="Grandi G."/>
            <person name="Margarit I."/>
        </authorList>
    </citation>
    <scope>NUCLEOTIDE SEQUENCE [LARGE SCALE GENOMIC DNA]</scope>
    <source>
        <strain evidence="9 15">ES-PW-063</strain>
    </source>
</reference>